<reference evidence="3" key="1">
    <citation type="journal article" date="2019" name="Int. J. Syst. Evol. Microbiol.">
        <title>The Global Catalogue of Microorganisms (GCM) 10K type strain sequencing project: providing services to taxonomists for standard genome sequencing and annotation.</title>
        <authorList>
            <consortium name="The Broad Institute Genomics Platform"/>
            <consortium name="The Broad Institute Genome Sequencing Center for Infectious Disease"/>
            <person name="Wu L."/>
            <person name="Ma J."/>
        </authorList>
    </citation>
    <scope>NUCLEOTIDE SEQUENCE [LARGE SCALE GENOMIC DNA]</scope>
    <source>
        <strain evidence="3">JCM 16545</strain>
    </source>
</reference>
<dbReference type="Pfam" id="PF22294">
    <property type="entry name" value="DUF6966"/>
    <property type="match status" value="1"/>
</dbReference>
<dbReference type="RefSeq" id="WP_377092573.1">
    <property type="nucleotide sequence ID" value="NZ_JBHSJM010000001.1"/>
</dbReference>
<dbReference type="EMBL" id="JBHUJC010000047">
    <property type="protein sequence ID" value="MFD2277808.1"/>
    <property type="molecule type" value="Genomic_DNA"/>
</dbReference>
<dbReference type="InterPro" id="IPR054239">
    <property type="entry name" value="DUF6966"/>
</dbReference>
<comment type="caution">
    <text evidence="2">The sequence shown here is derived from an EMBL/GenBank/DDBJ whole genome shotgun (WGS) entry which is preliminary data.</text>
</comment>
<feature type="domain" description="DUF6966" evidence="1">
    <location>
        <begin position="31"/>
        <end position="82"/>
    </location>
</feature>
<name>A0ABW5E595_9BACT</name>
<organism evidence="2 3">
    <name type="scientific">Rubritalea spongiae</name>
    <dbReference type="NCBI Taxonomy" id="430797"/>
    <lineage>
        <taxon>Bacteria</taxon>
        <taxon>Pseudomonadati</taxon>
        <taxon>Verrucomicrobiota</taxon>
        <taxon>Verrucomicrobiia</taxon>
        <taxon>Verrucomicrobiales</taxon>
        <taxon>Rubritaleaceae</taxon>
        <taxon>Rubritalea</taxon>
    </lineage>
</organism>
<proteinExistence type="predicted"/>
<evidence type="ECO:0000313" key="2">
    <source>
        <dbReference type="EMBL" id="MFD2277808.1"/>
    </source>
</evidence>
<evidence type="ECO:0000313" key="3">
    <source>
        <dbReference type="Proteomes" id="UP001597297"/>
    </source>
</evidence>
<sequence length="119" mass="13397">MSVPITQEIRLGQLQLLIESLCELNKILALDTDCQWTAHFRRSQLEAEKLLSDFTQDHLNVLSTRIRSVYGGMGSFSDYVPITKSQDGGFMTIAGMENLTLHSGHVYDQALELKVVGRR</sequence>
<gene>
    <name evidence="2" type="ORF">ACFSQZ_15185</name>
</gene>
<protein>
    <submittedName>
        <fullName evidence="2">DUF6966 domain-containing protein</fullName>
    </submittedName>
</protein>
<accession>A0ABW5E595</accession>
<evidence type="ECO:0000259" key="1">
    <source>
        <dbReference type="Pfam" id="PF22294"/>
    </source>
</evidence>
<keyword evidence="3" id="KW-1185">Reference proteome</keyword>
<dbReference type="Proteomes" id="UP001597297">
    <property type="component" value="Unassembled WGS sequence"/>
</dbReference>